<sequence>MVHAPEKAVLDQRIGAAPESRRTWWRTAAPLGLLALLPLAVFAFAAWNARLVRPGGDDWCFLPVVHDGGLPAIVEKFYLHDNGRIVNAVLVWAYARFGETGQQWFAPVSGVLVLALLWAFAVAVLRAARLRVPWCVPLLAASMVTALFLFGSPNTYKTFYWPAASVSHTLPPVFACAAAVPVLLATSRRGKLLALGIVVLAGVSLGLVSEETSVVTATVLACALLISGHVFRGARRRFLRLCCTAGIASLVLGTLILYTSPGASRRRERKHASTMFTPDSLLGALHGFGEIAATVLTTWWYLGAVVVGVVVGVVSPGVTGRVAPGRKAVPVLVAGAGALLVSGYVCTVITYPVFKEHVVSSTRLWNDYLLLYLLLLAFAGVLVGHAVRGRVSRTAPVLAAGGVLCAVVCVALTASLAGLGATLQTHARDWDRQDRWMRGQAAAGAQVLPYKRLPQSRMTEPFRHGGKAKWPASCIATYYGVEHIKQAHKLP</sequence>
<feature type="transmembrane region" description="Helical" evidence="1">
    <location>
        <begin position="159"/>
        <end position="185"/>
    </location>
</feature>
<dbReference type="Pfam" id="PF19528">
    <property type="entry name" value="DUF6056"/>
    <property type="match status" value="1"/>
</dbReference>
<protein>
    <submittedName>
        <fullName evidence="2">DUF6056 family protein</fullName>
    </submittedName>
</protein>
<feature type="transmembrane region" description="Helical" evidence="1">
    <location>
        <begin position="369"/>
        <end position="387"/>
    </location>
</feature>
<feature type="transmembrane region" description="Helical" evidence="1">
    <location>
        <begin position="238"/>
        <end position="258"/>
    </location>
</feature>
<evidence type="ECO:0000313" key="3">
    <source>
        <dbReference type="Proteomes" id="UP001354931"/>
    </source>
</evidence>
<keyword evidence="1" id="KW-1133">Transmembrane helix</keyword>
<dbReference type="InterPro" id="IPR045691">
    <property type="entry name" value="DUF6056"/>
</dbReference>
<feature type="transmembrane region" description="Helical" evidence="1">
    <location>
        <begin position="299"/>
        <end position="319"/>
    </location>
</feature>
<evidence type="ECO:0000313" key="2">
    <source>
        <dbReference type="EMBL" id="MEB8338304.1"/>
    </source>
</evidence>
<keyword evidence="3" id="KW-1185">Reference proteome</keyword>
<gene>
    <name evidence="2" type="ORF">OKJ99_12440</name>
</gene>
<name>A0ABU6F2T0_9ACTN</name>
<dbReference type="EMBL" id="JAOZYC010000093">
    <property type="protein sequence ID" value="MEB8338304.1"/>
    <property type="molecule type" value="Genomic_DNA"/>
</dbReference>
<organism evidence="2 3">
    <name type="scientific">Streptomyces endophyticus</name>
    <dbReference type="NCBI Taxonomy" id="714166"/>
    <lineage>
        <taxon>Bacteria</taxon>
        <taxon>Bacillati</taxon>
        <taxon>Actinomycetota</taxon>
        <taxon>Actinomycetes</taxon>
        <taxon>Kitasatosporales</taxon>
        <taxon>Streptomycetaceae</taxon>
        <taxon>Streptomyces</taxon>
    </lineage>
</organism>
<accession>A0ABU6F2T0</accession>
<reference evidence="2 3" key="1">
    <citation type="submission" date="2022-10" db="EMBL/GenBank/DDBJ databases">
        <authorList>
            <person name="Xie J."/>
            <person name="Shen N."/>
        </authorList>
    </citation>
    <scope>NUCLEOTIDE SEQUENCE [LARGE SCALE GENOMIC DNA]</scope>
    <source>
        <strain evidence="2 3">YIM65594</strain>
    </source>
</reference>
<feature type="transmembrane region" description="Helical" evidence="1">
    <location>
        <begin position="399"/>
        <end position="423"/>
    </location>
</feature>
<feature type="transmembrane region" description="Helical" evidence="1">
    <location>
        <begin position="192"/>
        <end position="208"/>
    </location>
</feature>
<keyword evidence="1" id="KW-0472">Membrane</keyword>
<dbReference type="Proteomes" id="UP001354931">
    <property type="component" value="Unassembled WGS sequence"/>
</dbReference>
<feature type="transmembrane region" description="Helical" evidence="1">
    <location>
        <begin position="104"/>
        <end position="125"/>
    </location>
</feature>
<feature type="transmembrane region" description="Helical" evidence="1">
    <location>
        <begin position="214"/>
        <end position="231"/>
    </location>
</feature>
<proteinExistence type="predicted"/>
<feature type="transmembrane region" description="Helical" evidence="1">
    <location>
        <begin position="28"/>
        <end position="47"/>
    </location>
</feature>
<evidence type="ECO:0000256" key="1">
    <source>
        <dbReference type="SAM" id="Phobius"/>
    </source>
</evidence>
<dbReference type="RefSeq" id="WP_326016093.1">
    <property type="nucleotide sequence ID" value="NZ_JAOZYC010000093.1"/>
</dbReference>
<feature type="transmembrane region" description="Helical" evidence="1">
    <location>
        <begin position="331"/>
        <end position="354"/>
    </location>
</feature>
<comment type="caution">
    <text evidence="2">The sequence shown here is derived from an EMBL/GenBank/DDBJ whole genome shotgun (WGS) entry which is preliminary data.</text>
</comment>
<feature type="transmembrane region" description="Helical" evidence="1">
    <location>
        <begin position="132"/>
        <end position="153"/>
    </location>
</feature>
<keyword evidence="1" id="KW-0812">Transmembrane</keyword>